<gene>
    <name evidence="7" type="ORF">VNO80_21118</name>
</gene>
<dbReference type="AlphaFoldDB" id="A0AAN9QQM0"/>
<accession>A0AAN9QQM0</accession>
<evidence type="ECO:0000259" key="6">
    <source>
        <dbReference type="Pfam" id="PF00082"/>
    </source>
</evidence>
<comment type="similarity">
    <text evidence="2 4">Belongs to the peptidase S8 family.</text>
</comment>
<evidence type="ECO:0000256" key="2">
    <source>
        <dbReference type="ARBA" id="ARBA00011073"/>
    </source>
</evidence>
<dbReference type="GO" id="GO:0005576">
    <property type="term" value="C:extracellular region"/>
    <property type="evidence" value="ECO:0007669"/>
    <property type="project" value="UniProtKB-SubCell"/>
</dbReference>
<protein>
    <recommendedName>
        <fullName evidence="6">Peptidase S8/S53 domain-containing protein</fullName>
    </recommendedName>
</protein>
<dbReference type="SUPFAM" id="SSF52743">
    <property type="entry name" value="Subtilisin-like"/>
    <property type="match status" value="1"/>
</dbReference>
<proteinExistence type="inferred from homology"/>
<evidence type="ECO:0000313" key="8">
    <source>
        <dbReference type="Proteomes" id="UP001374584"/>
    </source>
</evidence>
<dbReference type="Gene3D" id="3.50.30.30">
    <property type="match status" value="1"/>
</dbReference>
<dbReference type="InterPro" id="IPR000209">
    <property type="entry name" value="Peptidase_S8/S53_dom"/>
</dbReference>
<dbReference type="EMBL" id="JAYMYR010000008">
    <property type="protein sequence ID" value="KAK7346595.1"/>
    <property type="molecule type" value="Genomic_DNA"/>
</dbReference>
<evidence type="ECO:0000256" key="4">
    <source>
        <dbReference type="PROSITE-ProRule" id="PRU01240"/>
    </source>
</evidence>
<comment type="caution">
    <text evidence="7">The sequence shown here is derived from an EMBL/GenBank/DDBJ whole genome shotgun (WGS) entry which is preliminary data.</text>
</comment>
<organism evidence="7 8">
    <name type="scientific">Phaseolus coccineus</name>
    <name type="common">Scarlet runner bean</name>
    <name type="synonym">Phaseolus multiflorus</name>
    <dbReference type="NCBI Taxonomy" id="3886"/>
    <lineage>
        <taxon>Eukaryota</taxon>
        <taxon>Viridiplantae</taxon>
        <taxon>Streptophyta</taxon>
        <taxon>Embryophyta</taxon>
        <taxon>Tracheophyta</taxon>
        <taxon>Spermatophyta</taxon>
        <taxon>Magnoliopsida</taxon>
        <taxon>eudicotyledons</taxon>
        <taxon>Gunneridae</taxon>
        <taxon>Pentapetalae</taxon>
        <taxon>rosids</taxon>
        <taxon>fabids</taxon>
        <taxon>Fabales</taxon>
        <taxon>Fabaceae</taxon>
        <taxon>Papilionoideae</taxon>
        <taxon>50 kb inversion clade</taxon>
        <taxon>NPAAA clade</taxon>
        <taxon>indigoferoid/millettioid clade</taxon>
        <taxon>Phaseoleae</taxon>
        <taxon>Phaseolus</taxon>
    </lineage>
</organism>
<dbReference type="Pfam" id="PF00082">
    <property type="entry name" value="Peptidase_S8"/>
    <property type="match status" value="1"/>
</dbReference>
<dbReference type="PANTHER" id="PTHR10795">
    <property type="entry name" value="PROPROTEIN CONVERTASE SUBTILISIN/KEXIN"/>
    <property type="match status" value="1"/>
</dbReference>
<dbReference type="Proteomes" id="UP001374584">
    <property type="component" value="Unassembled WGS sequence"/>
</dbReference>
<comment type="caution">
    <text evidence="4">Lacks conserved residue(s) required for the propagation of feature annotation.</text>
</comment>
<keyword evidence="3 5" id="KW-0732">Signal</keyword>
<comment type="subcellular location">
    <subcellularLocation>
        <location evidence="1">Secreted</location>
    </subcellularLocation>
</comment>
<feature type="chain" id="PRO_5042854253" description="Peptidase S8/S53 domain-containing protein" evidence="5">
    <location>
        <begin position="25"/>
        <end position="325"/>
    </location>
</feature>
<dbReference type="GO" id="GO:0006508">
    <property type="term" value="P:proteolysis"/>
    <property type="evidence" value="ECO:0007669"/>
    <property type="project" value="InterPro"/>
</dbReference>
<reference evidence="7 8" key="1">
    <citation type="submission" date="2024-01" db="EMBL/GenBank/DDBJ databases">
        <title>The genomes of 5 underutilized Papilionoideae crops provide insights into root nodulation and disease resistanc.</title>
        <authorList>
            <person name="Jiang F."/>
        </authorList>
    </citation>
    <scope>NUCLEOTIDE SEQUENCE [LARGE SCALE GENOMIC DNA]</scope>
    <source>
        <strain evidence="7">JINMINGXINNONG_FW02</strain>
        <tissue evidence="7">Leaves</tissue>
    </source>
</reference>
<evidence type="ECO:0000256" key="1">
    <source>
        <dbReference type="ARBA" id="ARBA00004613"/>
    </source>
</evidence>
<dbReference type="GO" id="GO:0004252">
    <property type="term" value="F:serine-type endopeptidase activity"/>
    <property type="evidence" value="ECO:0007669"/>
    <property type="project" value="InterPro"/>
</dbReference>
<dbReference type="InterPro" id="IPR045051">
    <property type="entry name" value="SBT"/>
</dbReference>
<dbReference type="PROSITE" id="PS51892">
    <property type="entry name" value="SUBTILASE"/>
    <property type="match status" value="1"/>
</dbReference>
<evidence type="ECO:0000313" key="7">
    <source>
        <dbReference type="EMBL" id="KAK7346595.1"/>
    </source>
</evidence>
<keyword evidence="8" id="KW-1185">Reference proteome</keyword>
<dbReference type="InterPro" id="IPR036852">
    <property type="entry name" value="Peptidase_S8/S53_dom_sf"/>
</dbReference>
<dbReference type="CDD" id="cd02120">
    <property type="entry name" value="PA_subtilisin_like"/>
    <property type="match status" value="1"/>
</dbReference>
<evidence type="ECO:0000256" key="3">
    <source>
        <dbReference type="ARBA" id="ARBA00022729"/>
    </source>
</evidence>
<feature type="domain" description="Peptidase S8/S53" evidence="6">
    <location>
        <begin position="51"/>
        <end position="137"/>
    </location>
</feature>
<dbReference type="Gene3D" id="3.40.50.200">
    <property type="entry name" value="Peptidase S8/S53 domain"/>
    <property type="match status" value="2"/>
</dbReference>
<evidence type="ECO:0000256" key="5">
    <source>
        <dbReference type="SAM" id="SignalP"/>
    </source>
</evidence>
<name>A0AAN9QQM0_PHACN</name>
<feature type="signal peptide" evidence="5">
    <location>
        <begin position="1"/>
        <end position="24"/>
    </location>
</feature>
<sequence length="325" mass="34530">MFGGKARHHLHCIVRSFICLTVFGNFMKENFPVTPPFVPGANVFGIGNGTASGGSPKARVAAYMVCWPNLIFFGGGCSDADIMAAFMAAISDGVEVLSLSLGATKAQDYFEEDVIAIGSFHAVASGIVVMASAGNSGPFPKFVSNVGPWVLTVAASTIDRDLLVMLHLLTRKSLRLYCQDKSLDPEKGTGKIFVCFCDGTDKGVEAIRVGAVGLLLLNGRDAGNEILPEPYLLPAAKFVSCGLYFQSENRIGCEASSLHPDWSPAAIKSAIMTSATSTDNSKEPIQDSSLNEATPFHYGSGHIKPNSAVDPGLAYDLNITDYLNY</sequence>